<organism evidence="1 2">
    <name type="scientific">Paracoccus benzoatiresistens</name>
    <dbReference type="NCBI Taxonomy" id="2997341"/>
    <lineage>
        <taxon>Bacteria</taxon>
        <taxon>Pseudomonadati</taxon>
        <taxon>Pseudomonadota</taxon>
        <taxon>Alphaproteobacteria</taxon>
        <taxon>Rhodobacterales</taxon>
        <taxon>Paracoccaceae</taxon>
        <taxon>Paracoccus</taxon>
    </lineage>
</organism>
<evidence type="ECO:0000313" key="2">
    <source>
        <dbReference type="Proteomes" id="UP001149822"/>
    </source>
</evidence>
<name>A0ABT4J5U1_9RHOB</name>
<reference evidence="1" key="1">
    <citation type="submission" date="2022-12" db="EMBL/GenBank/DDBJ databases">
        <title>Paracoccus sp. EF6 isolated from a lake water.</title>
        <authorList>
            <person name="Liu H."/>
        </authorList>
    </citation>
    <scope>NUCLEOTIDE SEQUENCE</scope>
    <source>
        <strain evidence="1">EF6</strain>
    </source>
</reference>
<proteinExistence type="predicted"/>
<dbReference type="RefSeq" id="WP_268942488.1">
    <property type="nucleotide sequence ID" value="NZ_JAPTYD010000017.1"/>
</dbReference>
<protein>
    <submittedName>
        <fullName evidence="1">GIY-YIG nuclease family protein</fullName>
    </submittedName>
</protein>
<accession>A0ABT4J5U1</accession>
<dbReference type="EMBL" id="JAPTYD010000017">
    <property type="protein sequence ID" value="MCZ0962462.1"/>
    <property type="molecule type" value="Genomic_DNA"/>
</dbReference>
<keyword evidence="2" id="KW-1185">Reference proteome</keyword>
<comment type="caution">
    <text evidence="1">The sequence shown here is derived from an EMBL/GenBank/DDBJ whole genome shotgun (WGS) entry which is preliminary data.</text>
</comment>
<evidence type="ECO:0000313" key="1">
    <source>
        <dbReference type="EMBL" id="MCZ0962462.1"/>
    </source>
</evidence>
<dbReference type="Proteomes" id="UP001149822">
    <property type="component" value="Unassembled WGS sequence"/>
</dbReference>
<sequence>MTTHPLSPVTPGSLSLPMAIPFRHRTFPPDDMPTRYAGPVHGHWWARAEEIGFTISGRVRDRYHLALRCETCGHVHASRIYTLMAATPQCPACLVARLEADAEAAGLMHLDRDPDHRHYSWYGAACGHALRRQHEIVRRVARGETELRCETCHAATEAAEAAARGWTLVGSDPQGNPSYRLYAHESGCGGEQRIARANMRTGRFDCATCGCGWAASPSYLYAMKFTLACGREVVKAGYSRDPLSRLIHQLRIDRAMPCRILSMVPIDTGHEAIRLEKSLHARLRRTHPDAIVDPDLYRGQIRVRSEIYDAKLTLLILTLLSDLDRDAPED</sequence>
<gene>
    <name evidence="1" type="ORF">OU682_12610</name>
</gene>